<feature type="region of interest" description="Disordered" evidence="1">
    <location>
        <begin position="545"/>
        <end position="576"/>
    </location>
</feature>
<sequence>MPGHGAPSEISLRATPEGAADGRDQSIREPVPARRRCPFESRYLPGVGAHSRAGPRPASVPIREPVPARLSAVGHPRWVRSRSEVRAVCSRSDRRAAARRENSSTGGRRRSVLPLGRSHRADVGGPWFNIHMGWTVSAEASETALEEVRARADRASALVRSAAPVLLAAADELYASYTAALAHPESFARGRSLSRSEAGDLVERSIRAELAVSLGVSERVAARELEQAQLLAEDLPRTRAALAEARIRWEAGQVICGVARTLPAASRAAFDQRAADAAASLTPTRLRSAVARLRDEVHEEPLAERHTRARDDRSVWVGADADGMATLCARLPAPVALGAFDRLDRIARTLRESGSTPGQERDGEVRTLAQLRADALTDLLCDGDVSGSTPGGNELDRTFVPGVRAEVRLTLPARTAAGLDDGPAHLDGYGLIPAVVARELASVATSFTRVLTDPVTGAVLSVGRTLRVPPPRMRLHLQLRDVTCRFPGCARPASTTEADHALEWRNGGETALHNLLSLCVAHHHVRHGDRWTYVLHADGTADWTTPTGRRVTTRPPALPGAPPRARPHFVDTPPPF</sequence>
<evidence type="ECO:0000256" key="1">
    <source>
        <dbReference type="SAM" id="MobiDB-lite"/>
    </source>
</evidence>
<evidence type="ECO:0000313" key="3">
    <source>
        <dbReference type="EMBL" id="PPH75759.1"/>
    </source>
</evidence>
<evidence type="ECO:0000259" key="2">
    <source>
        <dbReference type="SMART" id="SM00507"/>
    </source>
</evidence>
<dbReference type="Proteomes" id="UP000239698">
    <property type="component" value="Unassembled WGS sequence"/>
</dbReference>
<gene>
    <name evidence="3" type="ORF">C5C40_10660</name>
</gene>
<dbReference type="EMBL" id="PSVT01000022">
    <property type="protein sequence ID" value="PPH75759.1"/>
    <property type="molecule type" value="Genomic_DNA"/>
</dbReference>
<dbReference type="SMART" id="SM00507">
    <property type="entry name" value="HNHc"/>
    <property type="match status" value="1"/>
</dbReference>
<feature type="compositionally biased region" description="Low complexity" evidence="1">
    <location>
        <begin position="545"/>
        <end position="555"/>
    </location>
</feature>
<feature type="region of interest" description="Disordered" evidence="1">
    <location>
        <begin position="1"/>
        <end position="35"/>
    </location>
</feature>
<comment type="caution">
    <text evidence="3">The sequence shown here is derived from an EMBL/GenBank/DDBJ whole genome shotgun (WGS) entry which is preliminary data.</text>
</comment>
<protein>
    <recommendedName>
        <fullName evidence="2">HNH nuclease domain-containing protein</fullName>
    </recommendedName>
</protein>
<evidence type="ECO:0000313" key="4">
    <source>
        <dbReference type="Proteomes" id="UP000239698"/>
    </source>
</evidence>
<organism evidence="3 4">
    <name type="scientific">Rathayibacter rathayi</name>
    <name type="common">Corynebacterium rathayi</name>
    <dbReference type="NCBI Taxonomy" id="33887"/>
    <lineage>
        <taxon>Bacteria</taxon>
        <taxon>Bacillati</taxon>
        <taxon>Actinomycetota</taxon>
        <taxon>Actinomycetes</taxon>
        <taxon>Micrococcales</taxon>
        <taxon>Microbacteriaceae</taxon>
        <taxon>Rathayibacter</taxon>
    </lineage>
</organism>
<proteinExistence type="predicted"/>
<dbReference type="CDD" id="cd00085">
    <property type="entry name" value="HNHc"/>
    <property type="match status" value="1"/>
</dbReference>
<keyword evidence="4" id="KW-1185">Reference proteome</keyword>
<dbReference type="InterPro" id="IPR003870">
    <property type="entry name" value="DUF222"/>
</dbReference>
<feature type="domain" description="HNH nuclease" evidence="2">
    <location>
        <begin position="472"/>
        <end position="524"/>
    </location>
</feature>
<dbReference type="Pfam" id="PF02720">
    <property type="entry name" value="DUF222"/>
    <property type="match status" value="1"/>
</dbReference>
<feature type="compositionally biased region" description="Basic and acidic residues" evidence="1">
    <location>
        <begin position="90"/>
        <end position="102"/>
    </location>
</feature>
<feature type="region of interest" description="Disordered" evidence="1">
    <location>
        <begin position="90"/>
        <end position="112"/>
    </location>
</feature>
<dbReference type="InterPro" id="IPR003615">
    <property type="entry name" value="HNH_nuc"/>
</dbReference>
<name>A0ABX5AB95_RATRA</name>
<reference evidence="3 4" key="1">
    <citation type="submission" date="2018-02" db="EMBL/GenBank/DDBJ databases">
        <title>Bacteriophage NCPPB3778 and a type I-E CRISPR drive the evolution of the US Biological Select Agent, Rathayibacter toxicus.</title>
        <authorList>
            <person name="Davis E.W.II."/>
            <person name="Tabima J.F."/>
            <person name="Weisberg A.J."/>
            <person name="Lopes L.D."/>
            <person name="Wiseman M.S."/>
            <person name="Wiseman M.S."/>
            <person name="Pupko T."/>
            <person name="Belcher M.S."/>
            <person name="Sechler A.J."/>
            <person name="Tancos M.A."/>
            <person name="Schroeder B.K."/>
            <person name="Murray T.D."/>
            <person name="Luster D.G."/>
            <person name="Schneider W.L."/>
            <person name="Rogers E."/>
            <person name="Andreote F.D."/>
            <person name="Grunwald N.J."/>
            <person name="Putnam M.L."/>
            <person name="Chang J.H."/>
        </authorList>
    </citation>
    <scope>NUCLEOTIDE SEQUENCE [LARGE SCALE GENOMIC DNA]</scope>
    <source>
        <strain evidence="3 4">AY1D6</strain>
    </source>
</reference>
<accession>A0ABX5AB95</accession>